<accession>V6M254</accession>
<protein>
    <recommendedName>
        <fullName evidence="5">Threonylcarbamoyladenosine tRNA methylthiotransferase</fullName>
        <ecNumber evidence="4">2.8.4.5</ecNumber>
    </recommendedName>
    <alternativeName>
        <fullName evidence="13">tRNA-t(6)A37 methylthiotransferase</fullName>
    </alternativeName>
</protein>
<dbReference type="SMART" id="SM00729">
    <property type="entry name" value="Elp3"/>
    <property type="match status" value="1"/>
</dbReference>
<reference evidence="18 19" key="1">
    <citation type="journal article" date="2014" name="PLoS Genet.">
        <title>The Genome of Spironucleus salmonicida Highlights a Fish Pathogen Adapted to Fluctuating Environments.</title>
        <authorList>
            <person name="Xu F."/>
            <person name="Jerlstrom-Hultqvist J."/>
            <person name="Einarsson E."/>
            <person name="Astvaldsson A."/>
            <person name="Svard S.G."/>
            <person name="Andersson J.O."/>
        </authorList>
    </citation>
    <scope>NUCLEOTIDE SEQUENCE</scope>
    <source>
        <strain evidence="19">ATCC 50377</strain>
    </source>
</reference>
<evidence type="ECO:0000259" key="16">
    <source>
        <dbReference type="PROSITE" id="PS51449"/>
    </source>
</evidence>
<dbReference type="InterPro" id="IPR007197">
    <property type="entry name" value="rSAM"/>
</dbReference>
<evidence type="ECO:0000259" key="17">
    <source>
        <dbReference type="PROSITE" id="PS51918"/>
    </source>
</evidence>
<evidence type="ECO:0000256" key="8">
    <source>
        <dbReference type="ARBA" id="ARBA00022691"/>
    </source>
</evidence>
<name>V6M254_9EUKA</name>
<dbReference type="SUPFAM" id="SSF102114">
    <property type="entry name" value="Radical SAM enzymes"/>
    <property type="match status" value="1"/>
</dbReference>
<dbReference type="InterPro" id="IPR013848">
    <property type="entry name" value="Methylthiotransferase_N"/>
</dbReference>
<gene>
    <name evidence="18" type="ORF">SS50377_12641</name>
    <name evidence="19" type="ORF">SS50377_25964</name>
</gene>
<dbReference type="EMBL" id="AUWU02000006">
    <property type="protein sequence ID" value="KAH0571768.1"/>
    <property type="molecule type" value="Genomic_DNA"/>
</dbReference>
<dbReference type="PANTHER" id="PTHR11918">
    <property type="entry name" value="RADICAL SAM PROTEINS"/>
    <property type="match status" value="1"/>
</dbReference>
<keyword evidence="8" id="KW-0949">S-adenosyl-L-methionine</keyword>
<dbReference type="InterPro" id="IPR006638">
    <property type="entry name" value="Elp3/MiaA/NifB-like_rSAM"/>
</dbReference>
<dbReference type="Gene3D" id="3.80.30.20">
    <property type="entry name" value="tm_1862 like domain"/>
    <property type="match status" value="1"/>
</dbReference>
<dbReference type="EMBL" id="KI546045">
    <property type="protein sequence ID" value="EST47294.1"/>
    <property type="molecule type" value="Genomic_DNA"/>
</dbReference>
<evidence type="ECO:0000256" key="5">
    <source>
        <dbReference type="ARBA" id="ARBA00018810"/>
    </source>
</evidence>
<feature type="domain" description="Radical SAM core" evidence="17">
    <location>
        <begin position="158"/>
        <end position="392"/>
    </location>
</feature>
<evidence type="ECO:0000256" key="9">
    <source>
        <dbReference type="ARBA" id="ARBA00022694"/>
    </source>
</evidence>
<dbReference type="InterPro" id="IPR005839">
    <property type="entry name" value="Methylthiotransferase"/>
</dbReference>
<dbReference type="AlphaFoldDB" id="V6M254"/>
<keyword evidence="20" id="KW-1185">Reference proteome</keyword>
<dbReference type="Gene3D" id="3.40.50.12160">
    <property type="entry name" value="Methylthiotransferase, N-terminal domain"/>
    <property type="match status" value="1"/>
</dbReference>
<evidence type="ECO:0000256" key="4">
    <source>
        <dbReference type="ARBA" id="ARBA00013273"/>
    </source>
</evidence>
<dbReference type="Pfam" id="PF04055">
    <property type="entry name" value="Radical_SAM"/>
    <property type="match status" value="1"/>
</dbReference>
<dbReference type="PROSITE" id="PS50926">
    <property type="entry name" value="TRAM"/>
    <property type="match status" value="1"/>
</dbReference>
<dbReference type="NCBIfam" id="TIGR00089">
    <property type="entry name" value="MiaB/RimO family radical SAM methylthiotransferase"/>
    <property type="match status" value="1"/>
</dbReference>
<dbReference type="Proteomes" id="UP000018208">
    <property type="component" value="Unassembled WGS sequence"/>
</dbReference>
<evidence type="ECO:0000256" key="2">
    <source>
        <dbReference type="ARBA" id="ARBA00002399"/>
    </source>
</evidence>
<dbReference type="PROSITE" id="PS51449">
    <property type="entry name" value="MTTASE_N"/>
    <property type="match status" value="1"/>
</dbReference>
<dbReference type="EC" id="2.8.4.5" evidence="4"/>
<keyword evidence="7" id="KW-0808">Transferase</keyword>
<keyword evidence="11" id="KW-0408">Iron</keyword>
<evidence type="ECO:0000256" key="12">
    <source>
        <dbReference type="ARBA" id="ARBA00023014"/>
    </source>
</evidence>
<evidence type="ECO:0000313" key="18">
    <source>
        <dbReference type="EMBL" id="EST47294.1"/>
    </source>
</evidence>
<sequence>MDLEDAIYVQTTPSSQLLKNYTFFVITMGCAHNQSDSDQIASFLTSQGAKITSYDAANLIYINSCAVKTPSEEKAIFQATRALDAGKKVVLGGCVSQALKQIGRLDKYVADGQCFLSGVIDDKTNQKLIQQLTGQDVQSIIPKLSEIESKISALPSIRFKENIDIIPICTGCLGNCTYCQTFHARGKLKSHPKAEVLQRIQQGLDSDTITEIWLTGEDTLAWGLDIGSDFAEILAAILALFEQRNSTKMLRIGMTDPESVIDKAEKLAAVLNHRNVYKFLHLPVQSGSNDVLREMRRRYTVEQYVSLYTSLKALVPALAIATDFICAFPSETEEQHQESVRLMDQLNFDIVNVTQYYPRANTPAATMTQIQQLVKKQRTGELARLAVKDFNREQFVGQVHRVQVLEELQKVFLGRRFAGKLANQITVLIEGGDGQVLQFCVGEEVVLLIVDVTRVAVVGRFVRREKGVVERLQAEEVKV</sequence>
<evidence type="ECO:0000256" key="6">
    <source>
        <dbReference type="ARBA" id="ARBA00022485"/>
    </source>
</evidence>
<evidence type="ECO:0000256" key="7">
    <source>
        <dbReference type="ARBA" id="ARBA00022679"/>
    </source>
</evidence>
<dbReference type="FunFam" id="3.80.30.20:FF:000002">
    <property type="entry name" value="threonylcarbamoyladenosine tRNA methylthiotransferase isoform X2"/>
    <property type="match status" value="1"/>
</dbReference>
<feature type="domain" description="TRAM" evidence="15">
    <location>
        <begin position="393"/>
        <end position="463"/>
    </location>
</feature>
<evidence type="ECO:0000256" key="14">
    <source>
        <dbReference type="ARBA" id="ARBA00051661"/>
    </source>
</evidence>
<dbReference type="InterPro" id="IPR002792">
    <property type="entry name" value="TRAM_dom"/>
</dbReference>
<comment type="function">
    <text evidence="2">Catalyzes the methylthiolation of N6-threonylcarbamoyladenosine (t(6)A), leading to the formation of 2-methylthio-N6-threonylcarbamoyladenosine (ms(2)t(6)A) at position 37 in tRNAs that read codons beginning with adenine.</text>
</comment>
<evidence type="ECO:0000313" key="19">
    <source>
        <dbReference type="EMBL" id="KAH0571768.1"/>
    </source>
</evidence>
<dbReference type="GO" id="GO:0051539">
    <property type="term" value="F:4 iron, 4 sulfur cluster binding"/>
    <property type="evidence" value="ECO:0007669"/>
    <property type="project" value="UniProtKB-KW"/>
</dbReference>
<dbReference type="CDD" id="cd01335">
    <property type="entry name" value="Radical_SAM"/>
    <property type="match status" value="1"/>
</dbReference>
<comment type="similarity">
    <text evidence="3">Belongs to the methylthiotransferase family. CDKAL1 subfamily.</text>
</comment>
<evidence type="ECO:0000256" key="1">
    <source>
        <dbReference type="ARBA" id="ARBA00001966"/>
    </source>
</evidence>
<evidence type="ECO:0000256" key="13">
    <source>
        <dbReference type="ARBA" id="ARBA00031213"/>
    </source>
</evidence>
<reference evidence="19" key="2">
    <citation type="submission" date="2020-12" db="EMBL/GenBank/DDBJ databases">
        <title>New Spironucleus salmonicida genome in near-complete chromosomes.</title>
        <authorList>
            <person name="Xu F."/>
            <person name="Kurt Z."/>
            <person name="Jimenez-Gonzalez A."/>
            <person name="Astvaldsson A."/>
            <person name="Andersson J.O."/>
            <person name="Svard S.G."/>
        </authorList>
    </citation>
    <scope>NUCLEOTIDE SEQUENCE</scope>
    <source>
        <strain evidence="19">ATCC 50377</strain>
    </source>
</reference>
<dbReference type="GO" id="GO:0046872">
    <property type="term" value="F:metal ion binding"/>
    <property type="evidence" value="ECO:0007669"/>
    <property type="project" value="UniProtKB-KW"/>
</dbReference>
<comment type="cofactor">
    <cofactor evidence="1">
        <name>[4Fe-4S] cluster</name>
        <dbReference type="ChEBI" id="CHEBI:49883"/>
    </cofactor>
</comment>
<dbReference type="GO" id="GO:0035598">
    <property type="term" value="F:tRNA (N(6)-L-threonylcarbamoyladenosine(37)-C(2))-methylthiotransferase activity"/>
    <property type="evidence" value="ECO:0007669"/>
    <property type="project" value="UniProtKB-EC"/>
</dbReference>
<dbReference type="SFLD" id="SFLDS00029">
    <property type="entry name" value="Radical_SAM"/>
    <property type="match status" value="1"/>
</dbReference>
<keyword evidence="10" id="KW-0479">Metal-binding</keyword>
<evidence type="ECO:0000256" key="3">
    <source>
        <dbReference type="ARBA" id="ARBA00008616"/>
    </source>
</evidence>
<dbReference type="GO" id="GO:0005783">
    <property type="term" value="C:endoplasmic reticulum"/>
    <property type="evidence" value="ECO:0007669"/>
    <property type="project" value="TreeGrafter"/>
</dbReference>
<feature type="domain" description="MTTase N-terminal" evidence="16">
    <location>
        <begin position="21"/>
        <end position="134"/>
    </location>
</feature>
<proteinExistence type="inferred from homology"/>
<comment type="catalytic activity">
    <reaction evidence="14">
        <text>N(6)-L-threonylcarbamoyladenosine(37) in tRNA + (sulfur carrier)-SH + AH2 + 2 S-adenosyl-L-methionine = 2-methylsulfanyl-N(6)-L-threonylcarbamoyladenosine(37) in tRNA + (sulfur carrier)-H + 5'-deoxyadenosine + L-methionine + A + S-adenosyl-L-homocysteine + 2 H(+)</text>
        <dbReference type="Rhea" id="RHEA:37075"/>
        <dbReference type="Rhea" id="RHEA-COMP:10163"/>
        <dbReference type="Rhea" id="RHEA-COMP:11092"/>
        <dbReference type="Rhea" id="RHEA-COMP:14737"/>
        <dbReference type="Rhea" id="RHEA-COMP:14739"/>
        <dbReference type="ChEBI" id="CHEBI:13193"/>
        <dbReference type="ChEBI" id="CHEBI:15378"/>
        <dbReference type="ChEBI" id="CHEBI:17319"/>
        <dbReference type="ChEBI" id="CHEBI:17499"/>
        <dbReference type="ChEBI" id="CHEBI:29917"/>
        <dbReference type="ChEBI" id="CHEBI:57844"/>
        <dbReference type="ChEBI" id="CHEBI:57856"/>
        <dbReference type="ChEBI" id="CHEBI:59789"/>
        <dbReference type="ChEBI" id="CHEBI:64428"/>
        <dbReference type="ChEBI" id="CHEBI:74418"/>
        <dbReference type="ChEBI" id="CHEBI:74420"/>
        <dbReference type="EC" id="2.8.4.5"/>
    </reaction>
</comment>
<evidence type="ECO:0000256" key="10">
    <source>
        <dbReference type="ARBA" id="ARBA00022723"/>
    </source>
</evidence>
<dbReference type="InterPro" id="IPR020612">
    <property type="entry name" value="Methylthiotransferase_CS"/>
</dbReference>
<evidence type="ECO:0000256" key="11">
    <source>
        <dbReference type="ARBA" id="ARBA00023004"/>
    </source>
</evidence>
<dbReference type="NCBIfam" id="TIGR01578">
    <property type="entry name" value="MiaB-like-B"/>
    <property type="match status" value="1"/>
</dbReference>
<dbReference type="PANTHER" id="PTHR11918:SF45">
    <property type="entry name" value="THREONYLCARBAMOYLADENOSINE TRNA METHYLTHIOTRANSFERASE"/>
    <property type="match status" value="1"/>
</dbReference>
<dbReference type="PROSITE" id="PS51918">
    <property type="entry name" value="RADICAL_SAM"/>
    <property type="match status" value="1"/>
</dbReference>
<dbReference type="PROSITE" id="PS01278">
    <property type="entry name" value="MTTASE_RADICAL"/>
    <property type="match status" value="1"/>
</dbReference>
<dbReference type="InterPro" id="IPR023404">
    <property type="entry name" value="rSAM_horseshoe"/>
</dbReference>
<dbReference type="InterPro" id="IPR006466">
    <property type="entry name" value="MiaB-like_arc_euk"/>
</dbReference>
<dbReference type="SFLD" id="SFLDG01082">
    <property type="entry name" value="B12-binding_domain_containing"/>
    <property type="match status" value="1"/>
</dbReference>
<dbReference type="Pfam" id="PF00919">
    <property type="entry name" value="UPF0004"/>
    <property type="match status" value="1"/>
</dbReference>
<keyword evidence="9" id="KW-0819">tRNA processing</keyword>
<organism evidence="18">
    <name type="scientific">Spironucleus salmonicida</name>
    <dbReference type="NCBI Taxonomy" id="348837"/>
    <lineage>
        <taxon>Eukaryota</taxon>
        <taxon>Metamonada</taxon>
        <taxon>Diplomonadida</taxon>
        <taxon>Hexamitidae</taxon>
        <taxon>Hexamitinae</taxon>
        <taxon>Spironucleus</taxon>
    </lineage>
</organism>
<dbReference type="VEuPathDB" id="GiardiaDB:SS50377_25964"/>
<dbReference type="InterPro" id="IPR058240">
    <property type="entry name" value="rSAM_sf"/>
</dbReference>
<evidence type="ECO:0000259" key="15">
    <source>
        <dbReference type="PROSITE" id="PS50926"/>
    </source>
</evidence>
<evidence type="ECO:0000313" key="20">
    <source>
        <dbReference type="Proteomes" id="UP000018208"/>
    </source>
</evidence>
<keyword evidence="6" id="KW-0004">4Fe-4S</keyword>
<dbReference type="OrthoDB" id="1730074at2759"/>
<dbReference type="InterPro" id="IPR038135">
    <property type="entry name" value="Methylthiotransferase_N_sf"/>
</dbReference>
<keyword evidence="12" id="KW-0411">Iron-sulfur</keyword>